<feature type="binding site" evidence="15">
    <location>
        <begin position="283"/>
        <end position="286"/>
    </location>
    <ligand>
        <name>GTP</name>
        <dbReference type="ChEBI" id="CHEBI:37565"/>
    </ligand>
</feature>
<dbReference type="GO" id="GO:0005737">
    <property type="term" value="C:cytoplasm"/>
    <property type="evidence" value="ECO:0007669"/>
    <property type="project" value="TreeGrafter"/>
</dbReference>
<protein>
    <recommendedName>
        <fullName evidence="14">Guanine nucleotide-binding protein alpha-2 subunit</fullName>
    </recommendedName>
</protein>
<accession>A0A7H8R9F1</accession>
<feature type="compositionally biased region" description="Low complexity" evidence="17">
    <location>
        <begin position="431"/>
        <end position="443"/>
    </location>
</feature>
<dbReference type="Pfam" id="PF00503">
    <property type="entry name" value="G-alpha"/>
    <property type="match status" value="1"/>
</dbReference>
<dbReference type="SUPFAM" id="SSF47895">
    <property type="entry name" value="Transducin (alpha subunit), insertion domain"/>
    <property type="match status" value="1"/>
</dbReference>
<dbReference type="InterPro" id="IPR002975">
    <property type="entry name" value="Fungi_Gprotein_alpha"/>
</dbReference>
<dbReference type="FunFam" id="3.40.50.300:FF:003800">
    <property type="entry name" value="Guanine nucleotide-binding protein G(k) subunit alpha"/>
    <property type="match status" value="1"/>
</dbReference>
<feature type="binding site" evidence="16">
    <location>
        <position position="195"/>
    </location>
    <ligand>
        <name>Mg(2+)</name>
        <dbReference type="ChEBI" id="CHEBI:18420"/>
    </ligand>
</feature>
<evidence type="ECO:0000256" key="9">
    <source>
        <dbReference type="ARBA" id="ARBA00022842"/>
    </source>
</evidence>
<dbReference type="Gene3D" id="1.10.400.10">
    <property type="entry name" value="GI Alpha 1, domain 2-like"/>
    <property type="match status" value="1"/>
</dbReference>
<dbReference type="GO" id="GO:0000750">
    <property type="term" value="P:pheromone-dependent signal transduction involved in conjugation with cellular fusion"/>
    <property type="evidence" value="ECO:0007669"/>
    <property type="project" value="TreeGrafter"/>
</dbReference>
<dbReference type="CDD" id="cd00066">
    <property type="entry name" value="G-alpha"/>
    <property type="match status" value="1"/>
</dbReference>
<keyword evidence="12" id="KW-0807">Transducer</keyword>
<keyword evidence="20" id="KW-1185">Reference proteome</keyword>
<keyword evidence="5" id="KW-0519">Myristate</keyword>
<feature type="compositionally biased region" description="Polar residues" evidence="17">
    <location>
        <begin position="398"/>
        <end position="407"/>
    </location>
</feature>
<comment type="similarity">
    <text evidence="3">Belongs to the G-alpha family. G(q) subfamily.</text>
</comment>
<keyword evidence="13" id="KW-0449">Lipoprotein</keyword>
<comment type="subunit">
    <text evidence="4">G proteins are composed of 3 units; alpha, beta and gamma. The alpha chain contains the guanine nucleotide binding site.</text>
</comment>
<dbReference type="PANTHER" id="PTHR10218">
    <property type="entry name" value="GTP-BINDING PROTEIN ALPHA SUBUNIT"/>
    <property type="match status" value="1"/>
</dbReference>
<comment type="cofactor">
    <cofactor evidence="1">
        <name>Mg(2+)</name>
        <dbReference type="ChEBI" id="CHEBI:18420"/>
    </cofactor>
</comment>
<dbReference type="InterPro" id="IPR011025">
    <property type="entry name" value="GproteinA_insert"/>
</dbReference>
<dbReference type="InterPro" id="IPR013177">
    <property type="entry name" value="Ribosomal_mS38_C"/>
</dbReference>
<dbReference type="SUPFAM" id="SSF52540">
    <property type="entry name" value="P-loop containing nucleoside triphosphate hydrolases"/>
    <property type="match status" value="1"/>
</dbReference>
<keyword evidence="6 16" id="KW-0479">Metal-binding</keyword>
<dbReference type="PANTHER" id="PTHR10218:SF242">
    <property type="entry name" value="GUANINE NUCLEOTIDE-BINDING PROTEIN ALPHA-1 SUBUNIT"/>
    <property type="match status" value="1"/>
</dbReference>
<feature type="binding site" evidence="16">
    <location>
        <position position="59"/>
    </location>
    <ligand>
        <name>Mg(2+)</name>
        <dbReference type="ChEBI" id="CHEBI:18420"/>
    </ligand>
</feature>
<dbReference type="OrthoDB" id="5817230at2759"/>
<dbReference type="GO" id="GO:0007186">
    <property type="term" value="P:G protein-coupled receptor signaling pathway"/>
    <property type="evidence" value="ECO:0007669"/>
    <property type="project" value="InterPro"/>
</dbReference>
<dbReference type="FunFam" id="1.10.400.10:FF:000009">
    <property type="entry name" value="Guanine nucleotide-binding protein G(O) subunit alpha"/>
    <property type="match status" value="1"/>
</dbReference>
<dbReference type="EMBL" id="CP055902">
    <property type="protein sequence ID" value="QKX63054.1"/>
    <property type="molecule type" value="Genomic_DNA"/>
</dbReference>
<keyword evidence="10 15" id="KW-0342">GTP-binding</keyword>
<dbReference type="SMART" id="SM00275">
    <property type="entry name" value="G_alpha"/>
    <property type="match status" value="1"/>
</dbReference>
<keyword evidence="8" id="KW-0378">Hydrolase</keyword>
<name>A0A7H8R9F1_TALRU</name>
<comment type="function">
    <text evidence="2">Guanine nucleotide-binding proteins (G proteins) are involved as modulators or transducers in various transmembrane signaling systems.</text>
</comment>
<dbReference type="InterPro" id="IPR027417">
    <property type="entry name" value="P-loop_NTPase"/>
</dbReference>
<evidence type="ECO:0000256" key="3">
    <source>
        <dbReference type="ARBA" id="ARBA00007976"/>
    </source>
</evidence>
<evidence type="ECO:0000256" key="10">
    <source>
        <dbReference type="ARBA" id="ARBA00023134"/>
    </source>
</evidence>
<evidence type="ECO:0000256" key="1">
    <source>
        <dbReference type="ARBA" id="ARBA00001946"/>
    </source>
</evidence>
<evidence type="ECO:0000256" key="15">
    <source>
        <dbReference type="PIRSR" id="PIRSR601019-1"/>
    </source>
</evidence>
<dbReference type="GO" id="GO:0005525">
    <property type="term" value="F:GTP binding"/>
    <property type="evidence" value="ECO:0007669"/>
    <property type="project" value="UniProtKB-KW"/>
</dbReference>
<dbReference type="Gene3D" id="3.40.50.300">
    <property type="entry name" value="P-loop containing nucleotide triphosphate hydrolases"/>
    <property type="match status" value="1"/>
</dbReference>
<dbReference type="SMART" id="SM01155">
    <property type="entry name" value="DUF1713"/>
    <property type="match status" value="1"/>
</dbReference>
<evidence type="ECO:0000313" key="19">
    <source>
        <dbReference type="EMBL" id="QKX63054.1"/>
    </source>
</evidence>
<dbReference type="InterPro" id="IPR001019">
    <property type="entry name" value="Gprotein_alpha_su"/>
</dbReference>
<reference evidence="20" key="1">
    <citation type="submission" date="2020-06" db="EMBL/GenBank/DDBJ databases">
        <title>A chromosome-scale genome assembly of Talaromyces rugulosus W13939.</title>
        <authorList>
            <person name="Wang B."/>
            <person name="Guo L."/>
            <person name="Ye K."/>
            <person name="Wang L."/>
        </authorList>
    </citation>
    <scope>NUCLEOTIDE SEQUENCE [LARGE SCALE GENOMIC DNA]</scope>
    <source>
        <strain evidence="20">W13939</strain>
    </source>
</reference>
<evidence type="ECO:0000256" key="14">
    <source>
        <dbReference type="ARBA" id="ARBA00074402"/>
    </source>
</evidence>
<evidence type="ECO:0000256" key="17">
    <source>
        <dbReference type="SAM" id="MobiDB-lite"/>
    </source>
</evidence>
<feature type="binding site" evidence="15">
    <location>
        <begin position="214"/>
        <end position="218"/>
    </location>
    <ligand>
        <name>GTP</name>
        <dbReference type="ChEBI" id="CHEBI:37565"/>
    </ligand>
</feature>
<keyword evidence="9 16" id="KW-0460">Magnesium</keyword>
<feature type="region of interest" description="Disordered" evidence="17">
    <location>
        <begin position="372"/>
        <end position="456"/>
    </location>
</feature>
<evidence type="ECO:0000256" key="11">
    <source>
        <dbReference type="ARBA" id="ARBA00023139"/>
    </source>
</evidence>
<keyword evidence="11" id="KW-0564">Palmitate</keyword>
<gene>
    <name evidence="19" type="ORF">TRUGW13939_10222</name>
</gene>
<evidence type="ECO:0000313" key="20">
    <source>
        <dbReference type="Proteomes" id="UP000509510"/>
    </source>
</evidence>
<dbReference type="GO" id="GO:0001664">
    <property type="term" value="F:G protein-coupled receptor binding"/>
    <property type="evidence" value="ECO:0007669"/>
    <property type="project" value="InterPro"/>
</dbReference>
<dbReference type="GO" id="GO:0046872">
    <property type="term" value="F:metal ion binding"/>
    <property type="evidence" value="ECO:0007669"/>
    <property type="project" value="UniProtKB-KW"/>
</dbReference>
<dbReference type="KEGG" id="trg:TRUGW13939_10222"/>
<feature type="domain" description="Ribosomal protein mS38 C-terminal" evidence="18">
    <location>
        <begin position="654"/>
        <end position="687"/>
    </location>
</feature>
<dbReference type="Proteomes" id="UP000509510">
    <property type="component" value="Chromosome V"/>
</dbReference>
<dbReference type="PRINTS" id="PR01241">
    <property type="entry name" value="GPROTEINAFNG"/>
</dbReference>
<dbReference type="RefSeq" id="XP_035349228.1">
    <property type="nucleotide sequence ID" value="XM_035493335.1"/>
</dbReference>
<evidence type="ECO:0000256" key="4">
    <source>
        <dbReference type="ARBA" id="ARBA00011356"/>
    </source>
</evidence>
<dbReference type="AlphaFoldDB" id="A0A7H8R9F1"/>
<dbReference type="PRINTS" id="PR00318">
    <property type="entry name" value="GPROTEINA"/>
</dbReference>
<dbReference type="GO" id="GO:0005834">
    <property type="term" value="C:heterotrimeric G-protein complex"/>
    <property type="evidence" value="ECO:0007669"/>
    <property type="project" value="InterPro"/>
</dbReference>
<proteinExistence type="inferred from homology"/>
<organism evidence="19 20">
    <name type="scientific">Talaromyces rugulosus</name>
    <name type="common">Penicillium rugulosum</name>
    <dbReference type="NCBI Taxonomy" id="121627"/>
    <lineage>
        <taxon>Eukaryota</taxon>
        <taxon>Fungi</taxon>
        <taxon>Dikarya</taxon>
        <taxon>Ascomycota</taxon>
        <taxon>Pezizomycotina</taxon>
        <taxon>Eurotiomycetes</taxon>
        <taxon>Eurotiomycetidae</taxon>
        <taxon>Eurotiales</taxon>
        <taxon>Trichocomaceae</taxon>
        <taxon>Talaromyces</taxon>
        <taxon>Talaromyces sect. Islandici</taxon>
    </lineage>
</organism>
<dbReference type="GO" id="GO:0031683">
    <property type="term" value="F:G-protein beta/gamma-subunit complex binding"/>
    <property type="evidence" value="ECO:0007669"/>
    <property type="project" value="InterPro"/>
</dbReference>
<dbReference type="PROSITE" id="PS51882">
    <property type="entry name" value="G_ALPHA"/>
    <property type="match status" value="1"/>
</dbReference>
<dbReference type="GO" id="GO:0003924">
    <property type="term" value="F:GTPase activity"/>
    <property type="evidence" value="ECO:0007669"/>
    <property type="project" value="InterPro"/>
</dbReference>
<feature type="binding site" evidence="15">
    <location>
        <begin position="55"/>
        <end position="60"/>
    </location>
    <ligand>
        <name>GTP</name>
        <dbReference type="ChEBI" id="CHEBI:37565"/>
    </ligand>
</feature>
<evidence type="ECO:0000256" key="7">
    <source>
        <dbReference type="ARBA" id="ARBA00022741"/>
    </source>
</evidence>
<evidence type="ECO:0000256" key="13">
    <source>
        <dbReference type="ARBA" id="ARBA00023288"/>
    </source>
</evidence>
<evidence type="ECO:0000256" key="2">
    <source>
        <dbReference type="ARBA" id="ARBA00003069"/>
    </source>
</evidence>
<evidence type="ECO:0000256" key="12">
    <source>
        <dbReference type="ARBA" id="ARBA00023224"/>
    </source>
</evidence>
<evidence type="ECO:0000256" key="8">
    <source>
        <dbReference type="ARBA" id="ARBA00022801"/>
    </source>
</evidence>
<evidence type="ECO:0000259" key="18">
    <source>
        <dbReference type="SMART" id="SM01155"/>
    </source>
</evidence>
<sequence>GLRPVSTAIMGCMSSKVDPEDKEALKANANIEKQIRTDKKTFDRTVKILLLGAGESGKSTIIKQMRIIHSGGFPQDEREQNRAVIYSNLIVAFKVLMDIMNNQKIDFEKEDNKSLGQLLLKTEADVDTDVAFSDTKIRDAMKQLWSDAGVQKAVSRGHEFALHDNLHYFFNSLDRLYSPGWLPDNQDMLHSRLRTTGITETLFELGQLNFRMMDVGGQRSERKKWIHCFEGVQCLLFMVALSGYDQSLLEDQNANQMHEAMMLFESLANGEWFKRKPIILFLNKMDLFKNKLAVSPIDKHFPDYSGSPTDFDAAAKYFADRFRSINQGNDSIPIMLSSSLRRAVRTSTAFPSIVLPSSVGVCAPVNGVLNTTTQRRAHQRRLSSSKPPAPPSDGSRPFDTSSPQATTGKAVGPAERDGQQRKSAKRKGKDSSSNNARNNQSSAFLNVPSVPSTHHLSPQDMHLASFFSLHRPISVSTTIPPPINDEAFNAIFDSKSLSRRGRDDVMDTLSSTVRSLENATRSRNAGSQASSSADMDVIHLDNVSEEDLHTSIGEFAKRLAPFNPPAAPEPYNEEDLAADDAQNEMDSPLRTFSTVLTIHESVHPDGHKTYEAHVSPFVHEDMEAPGSSSVESEEPNNGLVRKSYIERVYNDRMQAISVRRQRKLKMKKHKFKKLLRKTRTLRRKLDKA</sequence>
<evidence type="ECO:0000256" key="6">
    <source>
        <dbReference type="ARBA" id="ARBA00022723"/>
    </source>
</evidence>
<dbReference type="FunFam" id="3.40.50.300:FF:000692">
    <property type="entry name" value="Guanine nucleotide-binding protein subunit alpha"/>
    <property type="match status" value="1"/>
</dbReference>
<evidence type="ECO:0000256" key="16">
    <source>
        <dbReference type="PIRSR" id="PIRSR601019-2"/>
    </source>
</evidence>
<feature type="non-terminal residue" evidence="19">
    <location>
        <position position="1"/>
    </location>
</feature>
<dbReference type="Pfam" id="PF08213">
    <property type="entry name" value="COX24_C"/>
    <property type="match status" value="1"/>
</dbReference>
<dbReference type="GeneID" id="55997703"/>
<evidence type="ECO:0000256" key="5">
    <source>
        <dbReference type="ARBA" id="ARBA00022707"/>
    </source>
</evidence>
<keyword evidence="7 15" id="KW-0547">Nucleotide-binding</keyword>
<feature type="binding site" evidence="15">
    <location>
        <begin position="189"/>
        <end position="195"/>
    </location>
    <ligand>
        <name>GTP</name>
        <dbReference type="ChEBI" id="CHEBI:37565"/>
    </ligand>
</feature>